<reference evidence="1" key="1">
    <citation type="submission" date="2019-08" db="EMBL/GenBank/DDBJ databases">
        <authorList>
            <person name="Kucharzyk K."/>
            <person name="Murdoch R.W."/>
            <person name="Higgins S."/>
            <person name="Loffler F."/>
        </authorList>
    </citation>
    <scope>NUCLEOTIDE SEQUENCE</scope>
</reference>
<proteinExistence type="predicted"/>
<comment type="caution">
    <text evidence="1">The sequence shown here is derived from an EMBL/GenBank/DDBJ whole genome shotgun (WGS) entry which is preliminary data.</text>
</comment>
<sequence>MTGQLLADDTCYIIFADPDSYAWLVENGYVSKLGSFETNRPDIEPDALGFLVSDSNIFNYFKTGIMGFASDDYGLTNAFSDYHVAFKTGAYDELTGDALIAYQTAAAFYQSVMSTIITTTSTTSVTTSE</sequence>
<protein>
    <submittedName>
        <fullName evidence="1">Uncharacterized protein</fullName>
    </submittedName>
</protein>
<dbReference type="AlphaFoldDB" id="A0A645HLY3"/>
<accession>A0A645HLY3</accession>
<dbReference type="EMBL" id="VSSQ01095835">
    <property type="protein sequence ID" value="MPN39800.1"/>
    <property type="molecule type" value="Genomic_DNA"/>
</dbReference>
<organism evidence="1">
    <name type="scientific">bioreactor metagenome</name>
    <dbReference type="NCBI Taxonomy" id="1076179"/>
    <lineage>
        <taxon>unclassified sequences</taxon>
        <taxon>metagenomes</taxon>
        <taxon>ecological metagenomes</taxon>
    </lineage>
</organism>
<gene>
    <name evidence="1" type="ORF">SDC9_187332</name>
</gene>
<evidence type="ECO:0000313" key="1">
    <source>
        <dbReference type="EMBL" id="MPN39800.1"/>
    </source>
</evidence>
<name>A0A645HLY3_9ZZZZ</name>